<comment type="caution">
    <text evidence="1">The sequence shown here is derived from an EMBL/GenBank/DDBJ whole genome shotgun (WGS) entry which is preliminary data.</text>
</comment>
<sequence length="244" mass="28183">MATMAENVIVAGSENCPPMLEKVDIYTLINHFQTTKEIWDRVKKLMEGTKITKQERESLLYDEFDKFTSEPEESIHSYYLRYAKLINVMNMIPMSMSPMQINSKFVNHLQPEWSRFVSAAKQARNLHKSPPLQSYAPPVVQQPPTFQPDIGFVVLTFLPTDDPIANLNKSMIFLSSAYSSRYPPTNNQLRPIQELKLQFKMAKLRFIIFKVDSLKVMQAVLERIKLHEQGLSIQLEMQGQINQG</sequence>
<organism evidence="1 2">
    <name type="scientific">Tanacetum coccineum</name>
    <dbReference type="NCBI Taxonomy" id="301880"/>
    <lineage>
        <taxon>Eukaryota</taxon>
        <taxon>Viridiplantae</taxon>
        <taxon>Streptophyta</taxon>
        <taxon>Embryophyta</taxon>
        <taxon>Tracheophyta</taxon>
        <taxon>Spermatophyta</taxon>
        <taxon>Magnoliopsida</taxon>
        <taxon>eudicotyledons</taxon>
        <taxon>Gunneridae</taxon>
        <taxon>Pentapetalae</taxon>
        <taxon>asterids</taxon>
        <taxon>campanulids</taxon>
        <taxon>Asterales</taxon>
        <taxon>Asteraceae</taxon>
        <taxon>Asteroideae</taxon>
        <taxon>Anthemideae</taxon>
        <taxon>Anthemidinae</taxon>
        <taxon>Tanacetum</taxon>
    </lineage>
</organism>
<accession>A0ABQ4Y6L5</accession>
<evidence type="ECO:0000313" key="2">
    <source>
        <dbReference type="Proteomes" id="UP001151760"/>
    </source>
</evidence>
<evidence type="ECO:0000313" key="1">
    <source>
        <dbReference type="EMBL" id="GJS72603.1"/>
    </source>
</evidence>
<proteinExistence type="predicted"/>
<dbReference type="EMBL" id="BQNB010010091">
    <property type="protein sequence ID" value="GJS72603.1"/>
    <property type="molecule type" value="Genomic_DNA"/>
</dbReference>
<protein>
    <recommendedName>
        <fullName evidence="3">Integrase, catalytic region, zinc finger, CCHC-type, peptidase aspartic, catalytic</fullName>
    </recommendedName>
</protein>
<reference evidence="1" key="1">
    <citation type="journal article" date="2022" name="Int. J. Mol. Sci.">
        <title>Draft Genome of Tanacetum Coccineum: Genomic Comparison of Closely Related Tanacetum-Family Plants.</title>
        <authorList>
            <person name="Yamashiro T."/>
            <person name="Shiraishi A."/>
            <person name="Nakayama K."/>
            <person name="Satake H."/>
        </authorList>
    </citation>
    <scope>NUCLEOTIDE SEQUENCE</scope>
</reference>
<name>A0ABQ4Y6L5_9ASTR</name>
<gene>
    <name evidence="1" type="ORF">Tco_0705444</name>
</gene>
<keyword evidence="2" id="KW-1185">Reference proteome</keyword>
<dbReference type="Proteomes" id="UP001151760">
    <property type="component" value="Unassembled WGS sequence"/>
</dbReference>
<evidence type="ECO:0008006" key="3">
    <source>
        <dbReference type="Google" id="ProtNLM"/>
    </source>
</evidence>
<reference evidence="1" key="2">
    <citation type="submission" date="2022-01" db="EMBL/GenBank/DDBJ databases">
        <authorList>
            <person name="Yamashiro T."/>
            <person name="Shiraishi A."/>
            <person name="Satake H."/>
            <person name="Nakayama K."/>
        </authorList>
    </citation>
    <scope>NUCLEOTIDE SEQUENCE</scope>
</reference>